<dbReference type="InterPro" id="IPR018320">
    <property type="entry name" value="DNA_polymerase_1"/>
</dbReference>
<dbReference type="Proteomes" id="UP000279562">
    <property type="component" value="Unassembled WGS sequence"/>
</dbReference>
<sequence>MKTTDKLFLLDAYALIYRAYYAFIKNPRINSKGFNTSAVLGFVNTLEEVLKKENPTHIGVAFDPAGPTFRHEAYEQYKAQREETPEAIRLSVPVIKDIIRAYRIPILEVPGYEADDVIGTLATEAGRQGIATYMMTPDKDYGQLVSDNVFMYRPKHSGGFEVMGVEEVKAKFDIRSTLQVIDMLGLMGDASDNIPGCPGVGEKTAQKLISEFDSIENLLEHTDQLKGALKTKVETNREQILFSKFLATIKTDVPVALDMHSLVREEPDEEELRKIFEELEFRTLIDRVLKKGNAASASSPSPASVSAPDLFAGTLFARPQTDTGSENNAPVQGDLFANSAGEWTGESENSNLARLETLDTDYQLIDTEEKRREIIQKLLTTEILAIDTETTGTEPMEAELVGMSFSDAENRAYYIPVPANREEALKIVNELRPVYENEKSMKVGQNIKYDMIVLWNYGVCVKGPLFDTMLAHYVLQPELRHNMDYLAEIYLHYRTIHIDELIGPKGKNQKSMRDLPPCNVYRYACEDADVTLKLKNVLEKELKEQGAEHLFHEIEMPLVPVLVHMETNGVRIDTEALKQSSEHFTVRLQEIEKDIYEMAKETFNISSAKQVGEILFDKLRIVEKAKKTKTGQYVTSEEVLQSHRGKHAIIDKILEYRGLKKLLSTYIDSLPQLINPRTGRIHTSFNQAVTATGRLSSSNPNLQNIPIRDEDGKEIRKAFIPDDGCEFFSADYSQIELRIMAHLSGDKNMTDAFCSGHDIHAATAAKIYKQDINRVTADMRRKAKTANFGIIYGISVFGLAERMDVSRQEAKELIDGYFETYPQVKEYMDKSIQVARENGYVETIFRRKRFLPDINSRNAVVRGYAERNAINAPIQGSAADIIKVAMSRIYGRFQSNNLKAKMILQVHDELNFSVPEAEKELVQKIVIEEMEQAYRMLVPLRADCGWGKNWLQAH</sequence>
<evidence type="ECO:0000313" key="20">
    <source>
        <dbReference type="EMBL" id="RRD92564.1"/>
    </source>
</evidence>
<reference evidence="20 21" key="1">
    <citation type="submission" date="2018-11" db="EMBL/GenBank/DDBJ databases">
        <title>Genomes From Bacteria Associated with the Canine Oral Cavity: a Test Case for Automated Genome-Based Taxonomic Assignment.</title>
        <authorList>
            <person name="Coil D.A."/>
            <person name="Jospin G."/>
            <person name="Darling A.E."/>
            <person name="Wallis C."/>
            <person name="Davis I.J."/>
            <person name="Harris S."/>
            <person name="Eisen J.A."/>
            <person name="Holcombe L.J."/>
            <person name="O'Flynn C."/>
        </authorList>
    </citation>
    <scope>NUCLEOTIDE SEQUENCE [LARGE SCALE GENOMIC DNA]</scope>
    <source>
        <strain evidence="20 21">OH1047_COT-310</strain>
    </source>
</reference>
<evidence type="ECO:0000256" key="7">
    <source>
        <dbReference type="ARBA" id="ARBA00022722"/>
    </source>
</evidence>
<dbReference type="AlphaFoldDB" id="A0A3P2AAX7"/>
<accession>A0A3P2AAX7</accession>
<dbReference type="FunFam" id="3.30.420.10:FF:000026">
    <property type="entry name" value="DNA polymerase I"/>
    <property type="match status" value="1"/>
</dbReference>
<dbReference type="Pfam" id="PF00476">
    <property type="entry name" value="DNA_pol_A"/>
    <property type="match status" value="1"/>
</dbReference>
<dbReference type="FunFam" id="1.20.1060.10:FF:000001">
    <property type="entry name" value="DNA polymerase I"/>
    <property type="match status" value="1"/>
</dbReference>
<dbReference type="FunFam" id="1.10.150.20:FF:000003">
    <property type="entry name" value="DNA polymerase I"/>
    <property type="match status" value="1"/>
</dbReference>
<dbReference type="Gene3D" id="3.40.50.1010">
    <property type="entry name" value="5'-nuclease"/>
    <property type="match status" value="1"/>
</dbReference>
<evidence type="ECO:0000256" key="3">
    <source>
        <dbReference type="ARBA" id="ARBA00020311"/>
    </source>
</evidence>
<dbReference type="Gene3D" id="3.30.70.370">
    <property type="match status" value="1"/>
</dbReference>
<proteinExistence type="inferred from homology"/>
<comment type="catalytic activity">
    <reaction evidence="14 16">
        <text>DNA(n) + a 2'-deoxyribonucleoside 5'-triphosphate = DNA(n+1) + diphosphate</text>
        <dbReference type="Rhea" id="RHEA:22508"/>
        <dbReference type="Rhea" id="RHEA-COMP:17339"/>
        <dbReference type="Rhea" id="RHEA-COMP:17340"/>
        <dbReference type="ChEBI" id="CHEBI:33019"/>
        <dbReference type="ChEBI" id="CHEBI:61560"/>
        <dbReference type="ChEBI" id="CHEBI:173112"/>
        <dbReference type="EC" id="2.7.7.7"/>
    </reaction>
</comment>
<evidence type="ECO:0000259" key="19">
    <source>
        <dbReference type="SMART" id="SM00482"/>
    </source>
</evidence>
<evidence type="ECO:0000256" key="6">
    <source>
        <dbReference type="ARBA" id="ARBA00022705"/>
    </source>
</evidence>
<dbReference type="RefSeq" id="WP_125238562.1">
    <property type="nucleotide sequence ID" value="NZ_RQYF01000009.1"/>
</dbReference>
<dbReference type="CDD" id="cd08637">
    <property type="entry name" value="DNA_pol_A_pol_I_C"/>
    <property type="match status" value="1"/>
</dbReference>
<dbReference type="InterPro" id="IPR002562">
    <property type="entry name" value="3'-5'_exonuclease_dom"/>
</dbReference>
<dbReference type="InterPro" id="IPR019760">
    <property type="entry name" value="DNA-dir_DNA_pol_A_CS"/>
</dbReference>
<dbReference type="InterPro" id="IPR036397">
    <property type="entry name" value="RNaseH_sf"/>
</dbReference>
<dbReference type="Gene3D" id="1.10.150.20">
    <property type="entry name" value="5' to 3' exonuclease, C-terminal subdomain"/>
    <property type="match status" value="2"/>
</dbReference>
<dbReference type="SUPFAM" id="SSF56672">
    <property type="entry name" value="DNA/RNA polymerases"/>
    <property type="match status" value="1"/>
</dbReference>
<evidence type="ECO:0000256" key="2">
    <source>
        <dbReference type="ARBA" id="ARBA00012417"/>
    </source>
</evidence>
<evidence type="ECO:0000256" key="15">
    <source>
        <dbReference type="NCBIfam" id="TIGR00593"/>
    </source>
</evidence>
<dbReference type="GO" id="GO:0008408">
    <property type="term" value="F:3'-5' exonuclease activity"/>
    <property type="evidence" value="ECO:0007669"/>
    <property type="project" value="UniProtKB-UniRule"/>
</dbReference>
<dbReference type="InterPro" id="IPR020046">
    <property type="entry name" value="5-3_exonucl_a-hlix_arch_N"/>
</dbReference>
<keyword evidence="4 16" id="KW-0808">Transferase</keyword>
<dbReference type="CDD" id="cd09898">
    <property type="entry name" value="H3TH_53EXO"/>
    <property type="match status" value="1"/>
</dbReference>
<evidence type="ECO:0000256" key="12">
    <source>
        <dbReference type="ARBA" id="ARBA00023125"/>
    </source>
</evidence>
<keyword evidence="21" id="KW-1185">Reference proteome</keyword>
<dbReference type="InterPro" id="IPR020045">
    <property type="entry name" value="DNA_polI_H3TH"/>
</dbReference>
<feature type="domain" description="DNA-directed DNA polymerase family A palm" evidence="19">
    <location>
        <begin position="712"/>
        <end position="918"/>
    </location>
</feature>
<comment type="similarity">
    <text evidence="1 16">Belongs to the DNA polymerase type-A family.</text>
</comment>
<protein>
    <recommendedName>
        <fullName evidence="3 15">DNA polymerase I</fullName>
        <ecNumber evidence="2 15">2.7.7.7</ecNumber>
    </recommendedName>
</protein>
<evidence type="ECO:0000256" key="13">
    <source>
        <dbReference type="ARBA" id="ARBA00023204"/>
    </source>
</evidence>
<dbReference type="Pfam" id="PF01612">
    <property type="entry name" value="DNA_pol_A_exo1"/>
    <property type="match status" value="1"/>
</dbReference>
<dbReference type="PANTHER" id="PTHR10133:SF27">
    <property type="entry name" value="DNA POLYMERASE NU"/>
    <property type="match status" value="1"/>
</dbReference>
<keyword evidence="10 16" id="KW-0269">Exonuclease</keyword>
<keyword evidence="5 16" id="KW-0548">Nucleotidyltransferase</keyword>
<evidence type="ECO:0000259" key="18">
    <source>
        <dbReference type="SMART" id="SM00475"/>
    </source>
</evidence>
<keyword evidence="7" id="KW-0540">Nuclease</keyword>
<keyword evidence="12 16" id="KW-0238">DNA-binding</keyword>
<keyword evidence="13 16" id="KW-0234">DNA repair</keyword>
<evidence type="ECO:0000313" key="21">
    <source>
        <dbReference type="Proteomes" id="UP000279562"/>
    </source>
</evidence>
<evidence type="ECO:0000259" key="17">
    <source>
        <dbReference type="SMART" id="SM00474"/>
    </source>
</evidence>
<dbReference type="SMART" id="SM00475">
    <property type="entry name" value="53EXOc"/>
    <property type="match status" value="1"/>
</dbReference>
<organism evidence="20 21">
    <name type="scientific">Prevotella heparinolytica</name>
    <dbReference type="NCBI Taxonomy" id="28113"/>
    <lineage>
        <taxon>Bacteria</taxon>
        <taxon>Pseudomonadati</taxon>
        <taxon>Bacteroidota</taxon>
        <taxon>Bacteroidia</taxon>
        <taxon>Bacteroidales</taxon>
        <taxon>Bacteroidaceae</taxon>
        <taxon>Bacteroides</taxon>
    </lineage>
</organism>
<dbReference type="PRINTS" id="PR00868">
    <property type="entry name" value="DNAPOLI"/>
</dbReference>
<dbReference type="NCBIfam" id="NF004397">
    <property type="entry name" value="PRK05755.1"/>
    <property type="match status" value="1"/>
</dbReference>
<keyword evidence="8 16" id="KW-0227">DNA damage</keyword>
<evidence type="ECO:0000256" key="16">
    <source>
        <dbReference type="RuleBase" id="RU004460"/>
    </source>
</evidence>
<dbReference type="GO" id="GO:0003887">
    <property type="term" value="F:DNA-directed DNA polymerase activity"/>
    <property type="evidence" value="ECO:0007669"/>
    <property type="project" value="UniProtKB-UniRule"/>
</dbReference>
<dbReference type="EMBL" id="RQYF01000009">
    <property type="protein sequence ID" value="RRD92564.1"/>
    <property type="molecule type" value="Genomic_DNA"/>
</dbReference>
<keyword evidence="11 16" id="KW-0239">DNA-directed DNA polymerase</keyword>
<dbReference type="InterPro" id="IPR008918">
    <property type="entry name" value="HhH2"/>
</dbReference>
<keyword evidence="9 16" id="KW-0378">Hydrolase</keyword>
<dbReference type="Pfam" id="PF02739">
    <property type="entry name" value="5_3_exonuc_N"/>
    <property type="match status" value="1"/>
</dbReference>
<dbReference type="GO" id="GO:0006261">
    <property type="term" value="P:DNA-templated DNA replication"/>
    <property type="evidence" value="ECO:0007669"/>
    <property type="project" value="UniProtKB-UniRule"/>
</dbReference>
<dbReference type="GO" id="GO:0003677">
    <property type="term" value="F:DNA binding"/>
    <property type="evidence" value="ECO:0007669"/>
    <property type="project" value="UniProtKB-UniRule"/>
</dbReference>
<dbReference type="PANTHER" id="PTHR10133">
    <property type="entry name" value="DNA POLYMERASE I"/>
    <property type="match status" value="1"/>
</dbReference>
<evidence type="ECO:0000256" key="9">
    <source>
        <dbReference type="ARBA" id="ARBA00022801"/>
    </source>
</evidence>
<dbReference type="Gene3D" id="1.20.1060.10">
    <property type="entry name" value="Taq DNA Polymerase, Chain T, domain 4"/>
    <property type="match status" value="1"/>
</dbReference>
<evidence type="ECO:0000256" key="14">
    <source>
        <dbReference type="ARBA" id="ARBA00049244"/>
    </source>
</evidence>
<dbReference type="Gene3D" id="3.30.420.10">
    <property type="entry name" value="Ribonuclease H-like superfamily/Ribonuclease H"/>
    <property type="match status" value="1"/>
</dbReference>
<dbReference type="InterPro" id="IPR002421">
    <property type="entry name" value="5-3_exonuclease"/>
</dbReference>
<dbReference type="NCBIfam" id="TIGR00593">
    <property type="entry name" value="pola"/>
    <property type="match status" value="1"/>
</dbReference>
<comment type="function">
    <text evidence="16">In addition to polymerase activity, this DNA polymerase exhibits 3'-5' and 5'-3' exonuclease activity.</text>
</comment>
<dbReference type="InterPro" id="IPR012337">
    <property type="entry name" value="RNaseH-like_sf"/>
</dbReference>
<feature type="domain" description="5'-3' exonuclease" evidence="18">
    <location>
        <begin position="5"/>
        <end position="265"/>
    </location>
</feature>
<dbReference type="SMART" id="SM00482">
    <property type="entry name" value="POLAc"/>
    <property type="match status" value="1"/>
</dbReference>
<dbReference type="InterPro" id="IPR002298">
    <property type="entry name" value="DNA_polymerase_A"/>
</dbReference>
<dbReference type="SUPFAM" id="SSF53098">
    <property type="entry name" value="Ribonuclease H-like"/>
    <property type="match status" value="1"/>
</dbReference>
<dbReference type="EC" id="2.7.7.7" evidence="2 15"/>
<dbReference type="FunFam" id="1.10.150.20:FF:000002">
    <property type="entry name" value="DNA polymerase I"/>
    <property type="match status" value="1"/>
</dbReference>
<evidence type="ECO:0000256" key="4">
    <source>
        <dbReference type="ARBA" id="ARBA00022679"/>
    </source>
</evidence>
<dbReference type="CDD" id="cd09859">
    <property type="entry name" value="PIN_53EXO"/>
    <property type="match status" value="1"/>
</dbReference>
<dbReference type="GO" id="GO:0006302">
    <property type="term" value="P:double-strand break repair"/>
    <property type="evidence" value="ECO:0007669"/>
    <property type="project" value="TreeGrafter"/>
</dbReference>
<dbReference type="GO" id="GO:0008409">
    <property type="term" value="F:5'-3' exonuclease activity"/>
    <property type="evidence" value="ECO:0007669"/>
    <property type="project" value="UniProtKB-UniRule"/>
</dbReference>
<dbReference type="InterPro" id="IPR029060">
    <property type="entry name" value="PIN-like_dom_sf"/>
</dbReference>
<dbReference type="InterPro" id="IPR043502">
    <property type="entry name" value="DNA/RNA_pol_sf"/>
</dbReference>
<dbReference type="SMART" id="SM00279">
    <property type="entry name" value="HhH2"/>
    <property type="match status" value="1"/>
</dbReference>
<feature type="domain" description="3'-5' exonuclease" evidence="17">
    <location>
        <begin position="362"/>
        <end position="543"/>
    </location>
</feature>
<dbReference type="SUPFAM" id="SSF47807">
    <property type="entry name" value="5' to 3' exonuclease, C-terminal subdomain"/>
    <property type="match status" value="1"/>
</dbReference>
<gene>
    <name evidence="16 20" type="primary">polA</name>
    <name evidence="20" type="ORF">EII33_03540</name>
</gene>
<evidence type="ECO:0000256" key="10">
    <source>
        <dbReference type="ARBA" id="ARBA00022839"/>
    </source>
</evidence>
<dbReference type="CDD" id="cd06139">
    <property type="entry name" value="DNA_polA_I_Ecoli_like_exo"/>
    <property type="match status" value="1"/>
</dbReference>
<keyword evidence="6 16" id="KW-0235">DNA replication</keyword>
<dbReference type="Pfam" id="PF01367">
    <property type="entry name" value="5_3_exonuc"/>
    <property type="match status" value="1"/>
</dbReference>
<evidence type="ECO:0000256" key="8">
    <source>
        <dbReference type="ARBA" id="ARBA00022763"/>
    </source>
</evidence>
<dbReference type="InterPro" id="IPR036279">
    <property type="entry name" value="5-3_exonuclease_C_sf"/>
</dbReference>
<evidence type="ECO:0000256" key="1">
    <source>
        <dbReference type="ARBA" id="ARBA00007705"/>
    </source>
</evidence>
<evidence type="ECO:0000256" key="11">
    <source>
        <dbReference type="ARBA" id="ARBA00022932"/>
    </source>
</evidence>
<comment type="caution">
    <text evidence="20">The sequence shown here is derived from an EMBL/GenBank/DDBJ whole genome shotgun (WGS) entry which is preliminary data.</text>
</comment>
<dbReference type="SMART" id="SM00474">
    <property type="entry name" value="35EXOc"/>
    <property type="match status" value="1"/>
</dbReference>
<evidence type="ECO:0000256" key="5">
    <source>
        <dbReference type="ARBA" id="ARBA00022695"/>
    </source>
</evidence>
<dbReference type="SUPFAM" id="SSF88723">
    <property type="entry name" value="PIN domain-like"/>
    <property type="match status" value="1"/>
</dbReference>
<name>A0A3P2AAX7_9BACE</name>
<dbReference type="PROSITE" id="PS00447">
    <property type="entry name" value="DNA_POLYMERASE_A"/>
    <property type="match status" value="1"/>
</dbReference>
<dbReference type="InterPro" id="IPR001098">
    <property type="entry name" value="DNA-dir_DNA_pol_A_palm_dom"/>
</dbReference>